<dbReference type="InterPro" id="IPR002347">
    <property type="entry name" value="SDR_fam"/>
</dbReference>
<name>A0A8J7WB45_9RHOB</name>
<dbReference type="CDD" id="cd05233">
    <property type="entry name" value="SDR_c"/>
    <property type="match status" value="1"/>
</dbReference>
<dbReference type="PROSITE" id="PS00061">
    <property type="entry name" value="ADH_SHORT"/>
    <property type="match status" value="1"/>
</dbReference>
<evidence type="ECO:0000256" key="3">
    <source>
        <dbReference type="RuleBase" id="RU000363"/>
    </source>
</evidence>
<protein>
    <submittedName>
        <fullName evidence="4">SDR family oxidoreductase</fullName>
    </submittedName>
</protein>
<evidence type="ECO:0000313" key="5">
    <source>
        <dbReference type="Proteomes" id="UP000681356"/>
    </source>
</evidence>
<proteinExistence type="inferred from homology"/>
<dbReference type="Pfam" id="PF00106">
    <property type="entry name" value="adh_short"/>
    <property type="match status" value="1"/>
</dbReference>
<comment type="caution">
    <text evidence="4">The sequence shown here is derived from an EMBL/GenBank/DDBJ whole genome shotgun (WGS) entry which is preliminary data.</text>
</comment>
<keyword evidence="5" id="KW-1185">Reference proteome</keyword>
<dbReference type="AlphaFoldDB" id="A0A8J7WB45"/>
<organism evidence="4 5">
    <name type="scientific">Thetidibacter halocola</name>
    <dbReference type="NCBI Taxonomy" id="2827239"/>
    <lineage>
        <taxon>Bacteria</taxon>
        <taxon>Pseudomonadati</taxon>
        <taxon>Pseudomonadota</taxon>
        <taxon>Alphaproteobacteria</taxon>
        <taxon>Rhodobacterales</taxon>
        <taxon>Roseobacteraceae</taxon>
        <taxon>Thetidibacter</taxon>
    </lineage>
</organism>
<dbReference type="PRINTS" id="PR00080">
    <property type="entry name" value="SDRFAMILY"/>
</dbReference>
<dbReference type="GO" id="GO:0016491">
    <property type="term" value="F:oxidoreductase activity"/>
    <property type="evidence" value="ECO:0007669"/>
    <property type="project" value="UniProtKB-KW"/>
</dbReference>
<gene>
    <name evidence="4" type="ORF">KB874_05045</name>
</gene>
<dbReference type="InterPro" id="IPR020904">
    <property type="entry name" value="Sc_DH/Rdtase_CS"/>
</dbReference>
<dbReference type="RefSeq" id="WP_212535468.1">
    <property type="nucleotide sequence ID" value="NZ_JAGTUU010000002.1"/>
</dbReference>
<dbReference type="PANTHER" id="PTHR43669">
    <property type="entry name" value="5-KETO-D-GLUCONATE 5-REDUCTASE"/>
    <property type="match status" value="1"/>
</dbReference>
<dbReference type="EMBL" id="JAGTUU010000002">
    <property type="protein sequence ID" value="MBS0123492.1"/>
    <property type="molecule type" value="Genomic_DNA"/>
</dbReference>
<dbReference type="InterPro" id="IPR036291">
    <property type="entry name" value="NAD(P)-bd_dom_sf"/>
</dbReference>
<keyword evidence="2" id="KW-0560">Oxidoreductase</keyword>
<comment type="similarity">
    <text evidence="1 3">Belongs to the short-chain dehydrogenases/reductases (SDR) family.</text>
</comment>
<dbReference type="Gene3D" id="3.40.50.720">
    <property type="entry name" value="NAD(P)-binding Rossmann-like Domain"/>
    <property type="match status" value="1"/>
</dbReference>
<accession>A0A8J7WB45</accession>
<evidence type="ECO:0000313" key="4">
    <source>
        <dbReference type="EMBL" id="MBS0123492.1"/>
    </source>
</evidence>
<dbReference type="PRINTS" id="PR00081">
    <property type="entry name" value="GDHRDH"/>
</dbReference>
<evidence type="ECO:0000256" key="1">
    <source>
        <dbReference type="ARBA" id="ARBA00006484"/>
    </source>
</evidence>
<dbReference type="SUPFAM" id="SSF51735">
    <property type="entry name" value="NAD(P)-binding Rossmann-fold domains"/>
    <property type="match status" value="1"/>
</dbReference>
<dbReference type="FunFam" id="3.40.50.720:FF:000084">
    <property type="entry name" value="Short-chain dehydrogenase reductase"/>
    <property type="match status" value="1"/>
</dbReference>
<dbReference type="PANTHER" id="PTHR43669:SF8">
    <property type="entry name" value="SHORT-CHAIN TYPE DEHYDROGENASE_REDUCTASE-RELATED"/>
    <property type="match status" value="1"/>
</dbReference>
<reference evidence="4" key="1">
    <citation type="submission" date="2021-04" db="EMBL/GenBank/DDBJ databases">
        <authorList>
            <person name="Yoon J."/>
        </authorList>
    </citation>
    <scope>NUCLEOTIDE SEQUENCE</scope>
    <source>
        <strain evidence="4">KMU-90</strain>
    </source>
</reference>
<dbReference type="Proteomes" id="UP000681356">
    <property type="component" value="Unassembled WGS sequence"/>
</dbReference>
<sequence>MLGGKTAIVTGAGQGIGRAIARRLAGAGVRVAVSDIDPVSAQSVADEVGGMAIACDVRDEAQIAALVDGAQQALGQIDMLVSNAGFARGAVAGPCSASDALWQDSWDVHVMAHLRACRLLLPGMIARGEGWLVNVASAAGLLSQIGDAPYSATKHAAVSLAQSLAIEHGDQGIHVSCVCPLYVATPLLGYDADATEDRPDRVLTAEDVAQSLMDGLEQGRFLILPHPEAAEFFRRRAEDTDRWIAGMRRLRARAFAEGLPADLAALHRLI</sequence>
<evidence type="ECO:0000256" key="2">
    <source>
        <dbReference type="ARBA" id="ARBA00023002"/>
    </source>
</evidence>